<dbReference type="PANTHER" id="PTHR43840:SF15">
    <property type="entry name" value="MITOCHONDRIAL METAL TRANSPORTER 1-RELATED"/>
    <property type="match status" value="1"/>
</dbReference>
<dbReference type="NCBIfam" id="TIGR01297">
    <property type="entry name" value="CDF"/>
    <property type="match status" value="1"/>
</dbReference>
<evidence type="ECO:0000256" key="3">
    <source>
        <dbReference type="ARBA" id="ARBA00022448"/>
    </source>
</evidence>
<comment type="similarity">
    <text evidence="2">Belongs to the cation diffusion facilitator (CDF) transporter (TC 2.A.4) family.</text>
</comment>
<feature type="transmembrane region" description="Helical" evidence="7">
    <location>
        <begin position="128"/>
        <end position="152"/>
    </location>
</feature>
<proteinExistence type="inferred from homology"/>
<evidence type="ECO:0000256" key="1">
    <source>
        <dbReference type="ARBA" id="ARBA00004141"/>
    </source>
</evidence>
<dbReference type="InterPro" id="IPR036837">
    <property type="entry name" value="Cation_efflux_CTD_sf"/>
</dbReference>
<dbReference type="EMBL" id="JADCKF010000010">
    <property type="protein sequence ID" value="MBE5056570.1"/>
    <property type="molecule type" value="Genomic_DNA"/>
</dbReference>
<evidence type="ECO:0000256" key="5">
    <source>
        <dbReference type="ARBA" id="ARBA00022989"/>
    </source>
</evidence>
<dbReference type="Proteomes" id="UP000806211">
    <property type="component" value="Unassembled WGS sequence"/>
</dbReference>
<feature type="transmembrane region" description="Helical" evidence="7">
    <location>
        <begin position="95"/>
        <end position="116"/>
    </location>
</feature>
<dbReference type="Gene3D" id="3.30.70.1350">
    <property type="entry name" value="Cation efflux protein, cytoplasmic domain"/>
    <property type="match status" value="1"/>
</dbReference>
<dbReference type="RefSeq" id="WP_193538372.1">
    <property type="nucleotide sequence ID" value="NZ_JADCKF010000010.1"/>
</dbReference>
<gene>
    <name evidence="10" type="ORF">INF37_11255</name>
</gene>
<keyword evidence="4 7" id="KW-0812">Transmembrane</keyword>
<evidence type="ECO:0000313" key="10">
    <source>
        <dbReference type="EMBL" id="MBE5056570.1"/>
    </source>
</evidence>
<reference evidence="10 11" key="1">
    <citation type="submission" date="2020-10" db="EMBL/GenBank/DDBJ databases">
        <title>ChiBAC.</title>
        <authorList>
            <person name="Zenner C."/>
            <person name="Hitch T.C.A."/>
            <person name="Clavel T."/>
        </authorList>
    </citation>
    <scope>NUCLEOTIDE SEQUENCE [LARGE SCALE GENOMIC DNA]</scope>
    <source>
        <strain evidence="10 11">DSM 107456</strain>
    </source>
</reference>
<accession>A0ABR9RD36</accession>
<dbReference type="InterPro" id="IPR058533">
    <property type="entry name" value="Cation_efflux_TM"/>
</dbReference>
<comment type="caution">
    <text evidence="10">The sequence shown here is derived from an EMBL/GenBank/DDBJ whole genome shotgun (WGS) entry which is preliminary data.</text>
</comment>
<feature type="domain" description="Cation efflux protein cytoplasmic" evidence="9">
    <location>
        <begin position="233"/>
        <end position="304"/>
    </location>
</feature>
<dbReference type="Pfam" id="PF01545">
    <property type="entry name" value="Cation_efflux"/>
    <property type="match status" value="1"/>
</dbReference>
<evidence type="ECO:0000256" key="7">
    <source>
        <dbReference type="SAM" id="Phobius"/>
    </source>
</evidence>
<dbReference type="InterPro" id="IPR027469">
    <property type="entry name" value="Cation_efflux_TMD_sf"/>
</dbReference>
<keyword evidence="3" id="KW-0813">Transport</keyword>
<dbReference type="InterPro" id="IPR050291">
    <property type="entry name" value="CDF_Transporter"/>
</dbReference>
<protein>
    <submittedName>
        <fullName evidence="10">Cation transporter</fullName>
    </submittedName>
</protein>
<dbReference type="Pfam" id="PF16916">
    <property type="entry name" value="ZT_dimer"/>
    <property type="match status" value="1"/>
</dbReference>
<evidence type="ECO:0000256" key="4">
    <source>
        <dbReference type="ARBA" id="ARBA00022692"/>
    </source>
</evidence>
<evidence type="ECO:0000259" key="9">
    <source>
        <dbReference type="Pfam" id="PF16916"/>
    </source>
</evidence>
<comment type="subcellular location">
    <subcellularLocation>
        <location evidence="1">Membrane</location>
        <topology evidence="1">Multi-pass membrane protein</topology>
    </subcellularLocation>
</comment>
<dbReference type="InterPro" id="IPR027470">
    <property type="entry name" value="Cation_efflux_CTD"/>
</dbReference>
<keyword evidence="6 7" id="KW-0472">Membrane</keyword>
<dbReference type="SUPFAM" id="SSF161111">
    <property type="entry name" value="Cation efflux protein transmembrane domain-like"/>
    <property type="match status" value="1"/>
</dbReference>
<feature type="domain" description="Cation efflux protein transmembrane" evidence="8">
    <location>
        <begin position="28"/>
        <end position="223"/>
    </location>
</feature>
<keyword evidence="5 7" id="KW-1133">Transmembrane helix</keyword>
<keyword evidence="11" id="KW-1185">Reference proteome</keyword>
<evidence type="ECO:0000259" key="8">
    <source>
        <dbReference type="Pfam" id="PF01545"/>
    </source>
</evidence>
<dbReference type="PANTHER" id="PTHR43840">
    <property type="entry name" value="MITOCHONDRIAL METAL TRANSPORTER 1-RELATED"/>
    <property type="match status" value="1"/>
</dbReference>
<name>A0ABR9RD36_9FIRM</name>
<dbReference type="InterPro" id="IPR002524">
    <property type="entry name" value="Cation_efflux"/>
</dbReference>
<dbReference type="Gene3D" id="1.20.1510.10">
    <property type="entry name" value="Cation efflux protein transmembrane domain"/>
    <property type="match status" value="1"/>
</dbReference>
<evidence type="ECO:0000313" key="11">
    <source>
        <dbReference type="Proteomes" id="UP000806211"/>
    </source>
</evidence>
<dbReference type="SUPFAM" id="SSF160240">
    <property type="entry name" value="Cation efflux protein cytoplasmic domain-like"/>
    <property type="match status" value="1"/>
</dbReference>
<sequence length="309" mass="33285">MNTVKKKTDTVSRRNAVDEAAAIRKMSFVSVAGNAVLSGFKLFAGITGNSGAMISDSIHSFSDVITTVIAWIGVKVSKKEADSDHPYGHERMECIASLLLGIVLLATGLGVGKVGVEHIISGSYETLAIPSAIALVAAIVSIVSKEAMYWYTRYYARLIHSSAFLADARHHRSDAFSSIGSLIGIGGAMLGFPVMDSVASVVICLFIVKASYDILKDGVVKLLDTSCGKSYEAQMEQYIATQEGVVHVDSLRSRMFGNKVYIDLEIQVDGEKSLRDAHEVAEHVHDVVEQTFPDVKHIMIHLNPANGVG</sequence>
<evidence type="ECO:0000256" key="6">
    <source>
        <dbReference type="ARBA" id="ARBA00023136"/>
    </source>
</evidence>
<evidence type="ECO:0000256" key="2">
    <source>
        <dbReference type="ARBA" id="ARBA00008114"/>
    </source>
</evidence>
<organism evidence="10 11">
    <name type="scientific">Pseudoflavonifractor gallinarum</name>
    <dbReference type="NCBI Taxonomy" id="2779352"/>
    <lineage>
        <taxon>Bacteria</taxon>
        <taxon>Bacillati</taxon>
        <taxon>Bacillota</taxon>
        <taxon>Clostridia</taxon>
        <taxon>Eubacteriales</taxon>
        <taxon>Oscillospiraceae</taxon>
        <taxon>Pseudoflavonifractor</taxon>
    </lineage>
</organism>